<evidence type="ECO:0000313" key="3">
    <source>
        <dbReference type="EMBL" id="KTB30514.1"/>
    </source>
</evidence>
<feature type="transmembrane region" description="Helical" evidence="1">
    <location>
        <begin position="67"/>
        <end position="88"/>
    </location>
</feature>
<keyword evidence="1" id="KW-0812">Transmembrane</keyword>
<organism evidence="3 4">
    <name type="scientific">Moniliophthora roreri</name>
    <name type="common">Frosty pod rot fungus</name>
    <name type="synonym">Monilia roreri</name>
    <dbReference type="NCBI Taxonomy" id="221103"/>
    <lineage>
        <taxon>Eukaryota</taxon>
        <taxon>Fungi</taxon>
        <taxon>Dikarya</taxon>
        <taxon>Basidiomycota</taxon>
        <taxon>Agaricomycotina</taxon>
        <taxon>Agaricomycetes</taxon>
        <taxon>Agaricomycetidae</taxon>
        <taxon>Agaricales</taxon>
        <taxon>Marasmiineae</taxon>
        <taxon>Marasmiaceae</taxon>
        <taxon>Moniliophthora</taxon>
    </lineage>
</organism>
<reference evidence="3 4" key="1">
    <citation type="submission" date="2015-12" db="EMBL/GenBank/DDBJ databases">
        <title>Draft genome sequence of Moniliophthora roreri, the causal agent of frosty pod rot of cacao.</title>
        <authorList>
            <person name="Aime M.C."/>
            <person name="Diaz-Valderrama J.R."/>
            <person name="Kijpornyongpan T."/>
            <person name="Phillips-Mora W."/>
        </authorList>
    </citation>
    <scope>NUCLEOTIDE SEQUENCE [LARGE SCALE GENOMIC DNA]</scope>
    <source>
        <strain evidence="3 4">MCA 2952</strain>
    </source>
</reference>
<dbReference type="eggNOG" id="ENOG502SNBK">
    <property type="taxonomic scope" value="Eukaryota"/>
</dbReference>
<evidence type="ECO:0000256" key="1">
    <source>
        <dbReference type="SAM" id="Phobius"/>
    </source>
</evidence>
<keyword evidence="1" id="KW-1133">Transmembrane helix</keyword>
<accession>A0A0W0F2U6</accession>
<name>A0A0W0F2U6_MONRR</name>
<evidence type="ECO:0000259" key="2">
    <source>
        <dbReference type="Pfam" id="PF20151"/>
    </source>
</evidence>
<comment type="caution">
    <text evidence="3">The sequence shown here is derived from an EMBL/GenBank/DDBJ whole genome shotgun (WGS) entry which is preliminary data.</text>
</comment>
<gene>
    <name evidence="3" type="ORF">WG66_16976</name>
</gene>
<dbReference type="Pfam" id="PF20151">
    <property type="entry name" value="DUF6533"/>
    <property type="match status" value="1"/>
</dbReference>
<evidence type="ECO:0000313" key="4">
    <source>
        <dbReference type="Proteomes" id="UP000054988"/>
    </source>
</evidence>
<dbReference type="Proteomes" id="UP000054988">
    <property type="component" value="Unassembled WGS sequence"/>
</dbReference>
<feature type="transmembrane region" description="Helical" evidence="1">
    <location>
        <begin position="130"/>
        <end position="151"/>
    </location>
</feature>
<sequence>MQDCIITAASEVYPAEAEVIPPAAPPYLVVSYIAVGTLGMFLWDILTHLEAEYELLLKQKITLTTIVYFWSRLNALINIFSSALVHTAPLDQYCSGLSKFTSSGFTLVITSISLLLFLRVRAVYTENRPVVVVFFVAFLAVMGLSTLSPFVGSGQSVGPQNPYCTTTKSNIQLGVALLIVPLVNNIAVFVAITIKLLPKEETATSHRDTMSRIRRFLRGKHLPGLSRTLWQDGQKYLLASILTTSTVVVVLCIDSIPKVYGFTLITPHVAIENSMSSYMIRSIRASILKPDRNMVTTLNLHTTPELEFRREGPVLSQ</sequence>
<proteinExistence type="predicted"/>
<protein>
    <recommendedName>
        <fullName evidence="2">DUF6533 domain-containing protein</fullName>
    </recommendedName>
</protein>
<feature type="transmembrane region" description="Helical" evidence="1">
    <location>
        <begin position="171"/>
        <end position="197"/>
    </location>
</feature>
<dbReference type="EMBL" id="LATX01002383">
    <property type="protein sequence ID" value="KTB30514.1"/>
    <property type="molecule type" value="Genomic_DNA"/>
</dbReference>
<feature type="domain" description="DUF6533" evidence="2">
    <location>
        <begin position="32"/>
        <end position="77"/>
    </location>
</feature>
<feature type="transmembrane region" description="Helical" evidence="1">
    <location>
        <begin position="100"/>
        <end position="118"/>
    </location>
</feature>
<dbReference type="InterPro" id="IPR045340">
    <property type="entry name" value="DUF6533"/>
</dbReference>
<keyword evidence="1" id="KW-0472">Membrane</keyword>
<dbReference type="AlphaFoldDB" id="A0A0W0F2U6"/>